<comment type="caution">
    <text evidence="2">The sequence shown here is derived from an EMBL/GenBank/DDBJ whole genome shotgun (WGS) entry which is preliminary data.</text>
</comment>
<feature type="compositionally biased region" description="Low complexity" evidence="1">
    <location>
        <begin position="104"/>
        <end position="118"/>
    </location>
</feature>
<feature type="region of interest" description="Disordered" evidence="1">
    <location>
        <begin position="91"/>
        <end position="142"/>
    </location>
</feature>
<proteinExistence type="predicted"/>
<evidence type="ECO:0000256" key="1">
    <source>
        <dbReference type="SAM" id="MobiDB-lite"/>
    </source>
</evidence>
<protein>
    <submittedName>
        <fullName evidence="2">Uncharacterized protein</fullName>
    </submittedName>
</protein>
<dbReference type="EMBL" id="JBHSEI010000001">
    <property type="protein sequence ID" value="MFC4637072.1"/>
    <property type="molecule type" value="Genomic_DNA"/>
</dbReference>
<organism evidence="2 3">
    <name type="scientific">Deinococcus hohokamensis</name>
    <dbReference type="NCBI Taxonomy" id="309883"/>
    <lineage>
        <taxon>Bacteria</taxon>
        <taxon>Thermotogati</taxon>
        <taxon>Deinococcota</taxon>
        <taxon>Deinococci</taxon>
        <taxon>Deinococcales</taxon>
        <taxon>Deinococcaceae</taxon>
        <taxon>Deinococcus</taxon>
    </lineage>
</organism>
<dbReference type="Proteomes" id="UP001595952">
    <property type="component" value="Unassembled WGS sequence"/>
</dbReference>
<evidence type="ECO:0000313" key="2">
    <source>
        <dbReference type="EMBL" id="MFC4637072.1"/>
    </source>
</evidence>
<evidence type="ECO:0000313" key="3">
    <source>
        <dbReference type="Proteomes" id="UP001595952"/>
    </source>
</evidence>
<dbReference type="RefSeq" id="WP_380060109.1">
    <property type="nucleotide sequence ID" value="NZ_JBHSEI010000001.1"/>
</dbReference>
<feature type="region of interest" description="Disordered" evidence="1">
    <location>
        <begin position="228"/>
        <end position="288"/>
    </location>
</feature>
<reference evidence="3" key="1">
    <citation type="journal article" date="2019" name="Int. J. Syst. Evol. Microbiol.">
        <title>The Global Catalogue of Microorganisms (GCM) 10K type strain sequencing project: providing services to taxonomists for standard genome sequencing and annotation.</title>
        <authorList>
            <consortium name="The Broad Institute Genomics Platform"/>
            <consortium name="The Broad Institute Genome Sequencing Center for Infectious Disease"/>
            <person name="Wu L."/>
            <person name="Ma J."/>
        </authorList>
    </citation>
    <scope>NUCLEOTIDE SEQUENCE [LARGE SCALE GENOMIC DNA]</scope>
    <source>
        <strain evidence="3">CCUG 55995</strain>
    </source>
</reference>
<sequence>MEHDINPQPLGSAGLPDLSPPLPALPSSPLARVRNGLTVRPALAHALSDGLILLVVCLSGLGAVMGVQKLSSLQRPPLAGMAELHAQILSLPPDLSGPAKDRTTQSAQPPASSAAVTPRRLPAEAVNPEGPESTASAKSNGARVVADPQLARPITGAARVVVLRLTRAAGFVLPVAVLQRPTATTDVARMMATVGKTVPARTLVALQTAPEDPALIADLTEKLRGQGRVATTPPVPTGSAAVSSPTAARPTRPSRPEAPEGPLRVPNEIPMPALSAASAKPGHLETKLDDPLPVNWLQAMTEQAVTPLTPRN</sequence>
<name>A0ABV9I3X9_9DEIO</name>
<gene>
    <name evidence="2" type="ORF">ACFO0D_01840</name>
</gene>
<feature type="region of interest" description="Disordered" evidence="1">
    <location>
        <begin position="1"/>
        <end position="21"/>
    </location>
</feature>
<accession>A0ABV9I3X9</accession>
<keyword evidence="3" id="KW-1185">Reference proteome</keyword>